<feature type="region of interest" description="Disordered" evidence="9">
    <location>
        <begin position="24"/>
        <end position="127"/>
    </location>
</feature>
<dbReference type="AlphaFoldDB" id="A0A482X7Z0"/>
<dbReference type="PANTHER" id="PTHR11848:SF309">
    <property type="entry name" value="INHIBIN BETA CHAIN"/>
    <property type="match status" value="1"/>
</dbReference>
<dbReference type="OrthoDB" id="6516235at2759"/>
<dbReference type="SUPFAM" id="SSF57501">
    <property type="entry name" value="Cystine-knot cytokines"/>
    <property type="match status" value="1"/>
</dbReference>
<dbReference type="EMBL" id="QKKF02016138">
    <property type="protein sequence ID" value="RZF41827.1"/>
    <property type="molecule type" value="Genomic_DNA"/>
</dbReference>
<keyword evidence="3" id="KW-0964">Secreted</keyword>
<dbReference type="GO" id="GO:0005125">
    <property type="term" value="F:cytokine activity"/>
    <property type="evidence" value="ECO:0007669"/>
    <property type="project" value="TreeGrafter"/>
</dbReference>
<keyword evidence="5 8" id="KW-0339">Growth factor</keyword>
<feature type="compositionally biased region" description="Basic residues" evidence="9">
    <location>
        <begin position="91"/>
        <end position="105"/>
    </location>
</feature>
<dbReference type="Proteomes" id="UP000291343">
    <property type="component" value="Unassembled WGS sequence"/>
</dbReference>
<evidence type="ECO:0000313" key="13">
    <source>
        <dbReference type="Proteomes" id="UP000291343"/>
    </source>
</evidence>
<keyword evidence="4 10" id="KW-0732">Signal</keyword>
<dbReference type="SMR" id="A0A482X7Z0"/>
<dbReference type="InterPro" id="IPR015615">
    <property type="entry name" value="TGF-beta-rel"/>
</dbReference>
<dbReference type="InterPro" id="IPR029034">
    <property type="entry name" value="Cystine-knot_cytokine"/>
</dbReference>
<evidence type="ECO:0000313" key="12">
    <source>
        <dbReference type="EMBL" id="RZF41827.1"/>
    </source>
</evidence>
<comment type="caution">
    <text evidence="12">The sequence shown here is derived from an EMBL/GenBank/DDBJ whole genome shotgun (WGS) entry which is preliminary data.</text>
</comment>
<evidence type="ECO:0000256" key="9">
    <source>
        <dbReference type="SAM" id="MobiDB-lite"/>
    </source>
</evidence>
<dbReference type="STRING" id="195883.A0A482X7Z0"/>
<evidence type="ECO:0000256" key="8">
    <source>
        <dbReference type="RuleBase" id="RU000354"/>
    </source>
</evidence>
<evidence type="ECO:0000256" key="6">
    <source>
        <dbReference type="ARBA" id="ARBA00023157"/>
    </source>
</evidence>
<dbReference type="GO" id="GO:0008083">
    <property type="term" value="F:growth factor activity"/>
    <property type="evidence" value="ECO:0007669"/>
    <property type="project" value="UniProtKB-KW"/>
</dbReference>
<dbReference type="GO" id="GO:0005615">
    <property type="term" value="C:extracellular space"/>
    <property type="evidence" value="ECO:0007669"/>
    <property type="project" value="TreeGrafter"/>
</dbReference>
<reference evidence="12 13" key="1">
    <citation type="journal article" date="2017" name="Gigascience">
        <title>Genome sequence of the small brown planthopper, Laodelphax striatellus.</title>
        <authorList>
            <person name="Zhu J."/>
            <person name="Jiang F."/>
            <person name="Wang X."/>
            <person name="Yang P."/>
            <person name="Bao Y."/>
            <person name="Zhao W."/>
            <person name="Wang W."/>
            <person name="Lu H."/>
            <person name="Wang Q."/>
            <person name="Cui N."/>
            <person name="Li J."/>
            <person name="Chen X."/>
            <person name="Luo L."/>
            <person name="Yu J."/>
            <person name="Kang L."/>
            <person name="Cui F."/>
        </authorList>
    </citation>
    <scope>NUCLEOTIDE SEQUENCE [LARGE SCALE GENOMIC DNA]</scope>
    <source>
        <strain evidence="12">Lst14</strain>
    </source>
</reference>
<evidence type="ECO:0000256" key="5">
    <source>
        <dbReference type="ARBA" id="ARBA00023030"/>
    </source>
</evidence>
<evidence type="ECO:0000256" key="1">
    <source>
        <dbReference type="ARBA" id="ARBA00004613"/>
    </source>
</evidence>
<dbReference type="InterPro" id="IPR001839">
    <property type="entry name" value="TGF-b_C"/>
</dbReference>
<evidence type="ECO:0000256" key="10">
    <source>
        <dbReference type="SAM" id="SignalP"/>
    </source>
</evidence>
<dbReference type="PROSITE" id="PS51362">
    <property type="entry name" value="TGF_BETA_2"/>
    <property type="match status" value="1"/>
</dbReference>
<dbReference type="PROSITE" id="PS00250">
    <property type="entry name" value="TGF_BETA_1"/>
    <property type="match status" value="1"/>
</dbReference>
<organism evidence="12 13">
    <name type="scientific">Laodelphax striatellus</name>
    <name type="common">Small brown planthopper</name>
    <name type="synonym">Delphax striatella</name>
    <dbReference type="NCBI Taxonomy" id="195883"/>
    <lineage>
        <taxon>Eukaryota</taxon>
        <taxon>Metazoa</taxon>
        <taxon>Ecdysozoa</taxon>
        <taxon>Arthropoda</taxon>
        <taxon>Hexapoda</taxon>
        <taxon>Insecta</taxon>
        <taxon>Pterygota</taxon>
        <taxon>Neoptera</taxon>
        <taxon>Paraneoptera</taxon>
        <taxon>Hemiptera</taxon>
        <taxon>Auchenorrhyncha</taxon>
        <taxon>Fulgoroidea</taxon>
        <taxon>Delphacidae</taxon>
        <taxon>Criomorphinae</taxon>
        <taxon>Laodelphax</taxon>
    </lineage>
</organism>
<keyword evidence="7" id="KW-0325">Glycoprotein</keyword>
<keyword evidence="6" id="KW-1015">Disulfide bond</keyword>
<comment type="similarity">
    <text evidence="2 8">Belongs to the TGF-beta family.</text>
</comment>
<dbReference type="Gene3D" id="2.10.90.10">
    <property type="entry name" value="Cystine-knot cytokines"/>
    <property type="match status" value="1"/>
</dbReference>
<feature type="compositionally biased region" description="Gly residues" evidence="9">
    <location>
        <begin position="106"/>
        <end position="122"/>
    </location>
</feature>
<gene>
    <name evidence="12" type="ORF">LSTR_LSTR005289</name>
</gene>
<evidence type="ECO:0000259" key="11">
    <source>
        <dbReference type="PROSITE" id="PS51362"/>
    </source>
</evidence>
<dbReference type="InterPro" id="IPR017948">
    <property type="entry name" value="TGFb_CS"/>
</dbReference>
<evidence type="ECO:0000256" key="4">
    <source>
        <dbReference type="ARBA" id="ARBA00022729"/>
    </source>
</evidence>
<dbReference type="CDD" id="cd13752">
    <property type="entry name" value="TGF_beta_INHB"/>
    <property type="match status" value="1"/>
</dbReference>
<comment type="subcellular location">
    <subcellularLocation>
        <location evidence="1">Secreted</location>
    </subcellularLocation>
</comment>
<dbReference type="FunFam" id="2.10.90.10:FF:000005">
    <property type="entry name" value="Inhibin beta A chain"/>
    <property type="match status" value="1"/>
</dbReference>
<feature type="region of interest" description="Disordered" evidence="9">
    <location>
        <begin position="171"/>
        <end position="191"/>
    </location>
</feature>
<feature type="domain" description="TGF-beta family profile" evidence="11">
    <location>
        <begin position="373"/>
        <end position="490"/>
    </location>
</feature>
<dbReference type="Gene3D" id="2.60.120.970">
    <property type="match status" value="1"/>
</dbReference>
<evidence type="ECO:0000256" key="3">
    <source>
        <dbReference type="ARBA" id="ARBA00022525"/>
    </source>
</evidence>
<feature type="chain" id="PRO_5019761048" description="TGF-beta family profile domain-containing protein" evidence="10">
    <location>
        <begin position="23"/>
        <end position="490"/>
    </location>
</feature>
<dbReference type="PANTHER" id="PTHR11848">
    <property type="entry name" value="TGF-BETA FAMILY"/>
    <property type="match status" value="1"/>
</dbReference>
<feature type="signal peptide" evidence="10">
    <location>
        <begin position="1"/>
        <end position="22"/>
    </location>
</feature>
<proteinExistence type="inferred from homology"/>
<protein>
    <recommendedName>
        <fullName evidence="11">TGF-beta family profile domain-containing protein</fullName>
    </recommendedName>
</protein>
<evidence type="ECO:0000256" key="2">
    <source>
        <dbReference type="ARBA" id="ARBA00006656"/>
    </source>
</evidence>
<accession>A0A482X7Z0</accession>
<dbReference type="InParanoid" id="A0A482X7Z0"/>
<dbReference type="SMART" id="SM00204">
    <property type="entry name" value="TGFB"/>
    <property type="match status" value="1"/>
</dbReference>
<dbReference type="Pfam" id="PF00019">
    <property type="entry name" value="TGF_beta"/>
    <property type="match status" value="1"/>
</dbReference>
<sequence>MRLTPLLILLLCVRALLPPTHAAAAAAADDDDEAAAHPPHHDQQQQQQQQLEHHASQLERAPSSLLDDVSSTTRQHRTPLPSGTVCPNCLSHHHHAHHHHHHGHPRGGGGGGGGGGGSGGGSSQQDKDQLRLEAIKHQILSKLGLDSKPNITSAVSKDVVLKTIRRAQEMSASSIDGDVNDPSGPSAAHAPTLPLLESESDDYFGRTSEIIAFAEPGHMLNGQQLLEFAPPQGVEGPELRVKSATLWVRLEPSSSLSAERLGRLRDRNLTLWIFRVSPHRLANTTHLSGKDFDEHTEVSASLQVPMSGLGWQKFEVTSTVASWYGQGLRDRLRLLVDCSGCEQLVVAQGQTAAASAPERPFLVVHTEPAVARRVRRRALECSGGVKQCCKQRFFVSFKQLGWEDWIIAPSGYFANYCKGDCGGVHRTPDTYLNYYTHVIEEYRKLDKLSGIQPCCAPLKFSSMSLIYFGPDSNIIKRDLPKMVVDECGCP</sequence>
<evidence type="ECO:0000256" key="7">
    <source>
        <dbReference type="ARBA" id="ARBA00023180"/>
    </source>
</evidence>
<keyword evidence="13" id="KW-1185">Reference proteome</keyword>
<name>A0A482X7Z0_LAOST</name>